<dbReference type="KEGG" id="aarg:Aargi30884_04840"/>
<dbReference type="RefSeq" id="WP_118276614.1">
    <property type="nucleotide sequence ID" value="NZ_AP019695.1"/>
</dbReference>
<name>A0A6N4TG35_9FIRM</name>
<protein>
    <submittedName>
        <fullName evidence="1">SAM-dependent methyltransferase</fullName>
    </submittedName>
</protein>
<proteinExistence type="predicted"/>
<dbReference type="EMBL" id="AP019695">
    <property type="protein sequence ID" value="BBK21581.1"/>
    <property type="molecule type" value="Genomic_DNA"/>
</dbReference>
<dbReference type="SUPFAM" id="SSF53335">
    <property type="entry name" value="S-adenosyl-L-methionine-dependent methyltransferases"/>
    <property type="match status" value="1"/>
</dbReference>
<dbReference type="Pfam" id="PF04816">
    <property type="entry name" value="TrmK"/>
    <property type="match status" value="1"/>
</dbReference>
<dbReference type="PANTHER" id="PTHR38451:SF1">
    <property type="entry name" value="TRNA (ADENINE(22)-N(1))-METHYLTRANSFERASE"/>
    <property type="match status" value="1"/>
</dbReference>
<gene>
    <name evidence="1" type="ORF">Aargi30884_04840</name>
</gene>
<keyword evidence="1" id="KW-0489">Methyltransferase</keyword>
<dbReference type="GO" id="GO:0160105">
    <property type="term" value="F:tRNA (adenine(22)-N1)-methyltransferase activity"/>
    <property type="evidence" value="ECO:0007669"/>
    <property type="project" value="InterPro"/>
</dbReference>
<dbReference type="PANTHER" id="PTHR38451">
    <property type="entry name" value="TRNA (ADENINE(22)-N(1))-METHYLTRANSFERASE"/>
    <property type="match status" value="1"/>
</dbReference>
<dbReference type="GO" id="GO:0032259">
    <property type="term" value="P:methylation"/>
    <property type="evidence" value="ECO:0007669"/>
    <property type="project" value="UniProtKB-KW"/>
</dbReference>
<dbReference type="Proteomes" id="UP000464754">
    <property type="component" value="Chromosome"/>
</dbReference>
<reference evidence="2" key="1">
    <citation type="submission" date="2019-05" db="EMBL/GenBank/DDBJ databases">
        <title>Complete genome sequencing of Absiella argi strain JCM 30884.</title>
        <authorList>
            <person name="Sakamoto M."/>
            <person name="Murakami T."/>
            <person name="Mori H."/>
        </authorList>
    </citation>
    <scope>NUCLEOTIDE SEQUENCE [LARGE SCALE GENOMIC DNA]</scope>
    <source>
        <strain evidence="2">JCM 30884</strain>
    </source>
</reference>
<evidence type="ECO:0000313" key="2">
    <source>
        <dbReference type="Proteomes" id="UP000464754"/>
    </source>
</evidence>
<keyword evidence="2" id="KW-1185">Reference proteome</keyword>
<dbReference type="Gene3D" id="3.40.50.150">
    <property type="entry name" value="Vaccinia Virus protein VP39"/>
    <property type="match status" value="1"/>
</dbReference>
<sequence length="225" mass="25788">MKLSKRLQAIYNMVNSPCILADIGCDHGLLPIALIEGEKCQKAYACDVRKGPLARAQEAIALHHLEDKITTVLCDGLDGVKEDVDTFVIAGMGFDTITHILTDGMAKAIKAKQLILQSNNHVEDLRRWLCDHGFTIDHEELVEEQHYYQILSVHYESEKLSEDQILFGKFLPSHPLFSKYWNYMLEKKKLILQNMPENHENREELISLIKCIEDKLKEVVDSKKN</sequence>
<dbReference type="Gene3D" id="1.10.287.1890">
    <property type="match status" value="1"/>
</dbReference>
<keyword evidence="1" id="KW-0808">Transferase</keyword>
<accession>A0A6N4TG35</accession>
<dbReference type="InterPro" id="IPR006901">
    <property type="entry name" value="TrmK"/>
</dbReference>
<dbReference type="AlphaFoldDB" id="A0A6N4TG35"/>
<dbReference type="PIRSF" id="PIRSF018637">
    <property type="entry name" value="TrmK"/>
    <property type="match status" value="1"/>
</dbReference>
<evidence type="ECO:0000313" key="1">
    <source>
        <dbReference type="EMBL" id="BBK21581.1"/>
    </source>
</evidence>
<dbReference type="InterPro" id="IPR029063">
    <property type="entry name" value="SAM-dependent_MTases_sf"/>
</dbReference>
<organism evidence="1 2">
    <name type="scientific">Amedibacterium intestinale</name>
    <dbReference type="NCBI Taxonomy" id="2583452"/>
    <lineage>
        <taxon>Bacteria</taxon>
        <taxon>Bacillati</taxon>
        <taxon>Bacillota</taxon>
        <taxon>Erysipelotrichia</taxon>
        <taxon>Erysipelotrichales</taxon>
        <taxon>Erysipelotrichaceae</taxon>
        <taxon>Amedibacterium</taxon>
    </lineage>
</organism>